<evidence type="ECO:0000256" key="4">
    <source>
        <dbReference type="RuleBase" id="RU361161"/>
    </source>
</evidence>
<feature type="chain" id="PRO_5010169071" evidence="5">
    <location>
        <begin position="30"/>
        <end position="796"/>
    </location>
</feature>
<dbReference type="PANTHER" id="PTHR42715:SF10">
    <property type="entry name" value="BETA-GLUCOSIDASE"/>
    <property type="match status" value="1"/>
</dbReference>
<keyword evidence="5" id="KW-0732">Signal</keyword>
<dbReference type="Gene3D" id="3.20.20.300">
    <property type="entry name" value="Glycoside hydrolase, family 3, N-terminal domain"/>
    <property type="match status" value="1"/>
</dbReference>
<organism evidence="7 8">
    <name type="scientific">Xylanibacter ruminicola</name>
    <name type="common">Prevotella ruminicola</name>
    <dbReference type="NCBI Taxonomy" id="839"/>
    <lineage>
        <taxon>Bacteria</taxon>
        <taxon>Pseudomonadati</taxon>
        <taxon>Bacteroidota</taxon>
        <taxon>Bacteroidia</taxon>
        <taxon>Bacteroidales</taxon>
        <taxon>Prevotellaceae</taxon>
        <taxon>Xylanibacter</taxon>
    </lineage>
</organism>
<feature type="signal peptide" evidence="5">
    <location>
        <begin position="1"/>
        <end position="29"/>
    </location>
</feature>
<dbReference type="InterPro" id="IPR026891">
    <property type="entry name" value="Fn3-like"/>
</dbReference>
<dbReference type="FunFam" id="2.60.40.10:FF:000495">
    <property type="entry name" value="Periplasmic beta-glucosidase"/>
    <property type="match status" value="1"/>
</dbReference>
<dbReference type="InterPro" id="IPR002772">
    <property type="entry name" value="Glyco_hydro_3_C"/>
</dbReference>
<evidence type="ECO:0000313" key="8">
    <source>
        <dbReference type="Proteomes" id="UP000182257"/>
    </source>
</evidence>
<dbReference type="InterPro" id="IPR013783">
    <property type="entry name" value="Ig-like_fold"/>
</dbReference>
<gene>
    <name evidence="7" type="ORF">SAMN05216462_0237</name>
</gene>
<evidence type="ECO:0000313" key="7">
    <source>
        <dbReference type="EMBL" id="SDZ99424.1"/>
    </source>
</evidence>
<dbReference type="PANTHER" id="PTHR42715">
    <property type="entry name" value="BETA-GLUCOSIDASE"/>
    <property type="match status" value="1"/>
</dbReference>
<keyword evidence="4" id="KW-0326">Glycosidase</keyword>
<dbReference type="SMART" id="SM01217">
    <property type="entry name" value="Fn3_like"/>
    <property type="match status" value="1"/>
</dbReference>
<dbReference type="OrthoDB" id="9805821at2"/>
<evidence type="ECO:0000256" key="2">
    <source>
        <dbReference type="ARBA" id="ARBA00022801"/>
    </source>
</evidence>
<dbReference type="SUPFAM" id="SSF51445">
    <property type="entry name" value="(Trans)glycosidases"/>
    <property type="match status" value="1"/>
</dbReference>
<dbReference type="Pfam" id="PF00933">
    <property type="entry name" value="Glyco_hydro_3"/>
    <property type="match status" value="1"/>
</dbReference>
<evidence type="ECO:0000256" key="5">
    <source>
        <dbReference type="SAM" id="SignalP"/>
    </source>
</evidence>
<dbReference type="EMBL" id="FNRF01000001">
    <property type="protein sequence ID" value="SDZ99424.1"/>
    <property type="molecule type" value="Genomic_DNA"/>
</dbReference>
<dbReference type="InterPro" id="IPR036881">
    <property type="entry name" value="Glyco_hydro_3_C_sf"/>
</dbReference>
<feature type="domain" description="Fibronectin type III-like" evidence="6">
    <location>
        <begin position="691"/>
        <end position="763"/>
    </location>
</feature>
<evidence type="ECO:0000256" key="1">
    <source>
        <dbReference type="ARBA" id="ARBA00005336"/>
    </source>
</evidence>
<dbReference type="InterPro" id="IPR036962">
    <property type="entry name" value="Glyco_hydro_3_N_sf"/>
</dbReference>
<dbReference type="SUPFAM" id="SSF52279">
    <property type="entry name" value="Beta-D-glucan exohydrolase, C-terminal domain"/>
    <property type="match status" value="1"/>
</dbReference>
<evidence type="ECO:0000259" key="6">
    <source>
        <dbReference type="SMART" id="SM01217"/>
    </source>
</evidence>
<dbReference type="AlphaFoldDB" id="A0A1H3XLD1"/>
<dbReference type="Pfam" id="PF01915">
    <property type="entry name" value="Glyco_hydro_3_C"/>
    <property type="match status" value="1"/>
</dbReference>
<dbReference type="PROSITE" id="PS51257">
    <property type="entry name" value="PROKAR_LIPOPROTEIN"/>
    <property type="match status" value="1"/>
</dbReference>
<keyword evidence="2 4" id="KW-0378">Hydrolase</keyword>
<dbReference type="Gene3D" id="3.40.50.1700">
    <property type="entry name" value="Glycoside hydrolase family 3 C-terminal domain"/>
    <property type="match status" value="1"/>
</dbReference>
<dbReference type="RefSeq" id="WP_074760372.1">
    <property type="nucleotide sequence ID" value="NZ_FNRF01000001.1"/>
</dbReference>
<dbReference type="PRINTS" id="PR00133">
    <property type="entry name" value="GLHYDRLASE3"/>
</dbReference>
<comment type="similarity">
    <text evidence="1 4">Belongs to the glycosyl hydrolase 3 family.</text>
</comment>
<evidence type="ECO:0000256" key="3">
    <source>
        <dbReference type="ARBA" id="ARBA00023277"/>
    </source>
</evidence>
<dbReference type="InterPro" id="IPR017853">
    <property type="entry name" value="GH"/>
</dbReference>
<dbReference type="InterPro" id="IPR001764">
    <property type="entry name" value="Glyco_hydro_3_N"/>
</dbReference>
<reference evidence="7 8" key="1">
    <citation type="submission" date="2016-10" db="EMBL/GenBank/DDBJ databases">
        <authorList>
            <person name="de Groot N.N."/>
        </authorList>
    </citation>
    <scope>NUCLEOTIDE SEQUENCE [LARGE SCALE GENOMIC DNA]</scope>
    <source>
        <strain evidence="7 8">D31d</strain>
    </source>
</reference>
<sequence length="796" mass="86040">MKQSDGLIFKFSHFYIAAAALLLTACATADKQGPKNTINKEEVMSKMTLEDKAHFVIGTGMAGFSGNDAVIGATRSLVPGAAGTTYPLDSLGIPAVVLADGPAGLRIDAKREGDSATYYCTHFPIGTLLASTWNTQLIEQVGQAIGEEVKEYGADVLLAPALNIMRNPLCGRNFEYYSEDPVVAGKTAAAYITGVQKNDVGTSIKHFAANNQETNRMNNDAHISQRALREIYLKGFEIAIKESKPWTVMTSYNYINGVYTSESKDLVTTILRDEWGYEGTVMTDWFGGKDGAKQMWAGNDMLQPGKAEQFDSIVAGVKSGKLSEADLDRSVKRILNLVEKSPRYQGYKYSNKPDLKAHAAVTRQSAAEGMVLMKNGGALPFAKTVKNVALYGNTSYDFIAGGTGSGNVNHAYVVSLLDGLKNGGYTVSDELKNAYAAYAAECKAKVEAEIAAAAKKDPKNAMLLRFMPRPLPAEKQFSADELTKQAAASDIAVITLGRISGEFMDRKAADFNLSDSERQLITQVCDVYHKAGKQVVVLLNIGGVIETASWNTLPDAILCAWQAGQEGGNSVVDVLSGKQSPSGKFTMTWPVNFTDAYSSKNFPVDQDPRIDMTNQGSKSANVKNVDYTDYEEDIYVGYRYFDSFGVPVSYPFGYGLSYTTFAYSDAKIVEKGDAYEVSVTVKNTGKHEGKEVVELYISAPDNQAANKPVKELKAFAKTKQLAPGESETVTMTVQAADLASFDEAASAWVVAAGEYQFLVGASSADIKATLKATVKAQQTKVNNVLAPQTQLNLLKR</sequence>
<dbReference type="Pfam" id="PF14310">
    <property type="entry name" value="Fn3-like"/>
    <property type="match status" value="1"/>
</dbReference>
<proteinExistence type="inferred from homology"/>
<name>A0A1H3XLD1_XYLRU</name>
<accession>A0A1H3XLD1</accession>
<protein>
    <submittedName>
        <fullName evidence="7">Beta-glucosidase</fullName>
    </submittedName>
</protein>
<dbReference type="PROSITE" id="PS00775">
    <property type="entry name" value="GLYCOSYL_HYDROL_F3"/>
    <property type="match status" value="1"/>
</dbReference>
<dbReference type="Gene3D" id="2.60.40.10">
    <property type="entry name" value="Immunoglobulins"/>
    <property type="match status" value="1"/>
</dbReference>
<dbReference type="Proteomes" id="UP000182257">
    <property type="component" value="Unassembled WGS sequence"/>
</dbReference>
<dbReference type="InterPro" id="IPR019800">
    <property type="entry name" value="Glyco_hydro_3_AS"/>
</dbReference>
<dbReference type="GO" id="GO:0008422">
    <property type="term" value="F:beta-glucosidase activity"/>
    <property type="evidence" value="ECO:0007669"/>
    <property type="project" value="UniProtKB-ARBA"/>
</dbReference>
<keyword evidence="3" id="KW-0119">Carbohydrate metabolism</keyword>
<dbReference type="InterPro" id="IPR050288">
    <property type="entry name" value="Cellulose_deg_GH3"/>
</dbReference>
<dbReference type="GO" id="GO:0005975">
    <property type="term" value="P:carbohydrate metabolic process"/>
    <property type="evidence" value="ECO:0007669"/>
    <property type="project" value="InterPro"/>
</dbReference>